<dbReference type="PANTHER" id="PTHR43968:SF6">
    <property type="entry name" value="GLUTATHIONE S-TRANSFERASE OMEGA"/>
    <property type="match status" value="1"/>
</dbReference>
<sequence>MNPEPSLELFGHPFSSYTWKALIPLYAYEVPFAFRVVDPEHPQHAEVVQMAGPLGKFPVLRDGENLLFEATTIIEYLDRHHVAPGILIPEDPDAAVAIRMLDRVFDNYVMNVMQIVVNEYIRDGANPDQTRCAEARAQLDRVYAWLEGWLKFYPQMDQISLIECAAAPSLFYADWVHPIPQDRPRLRAWRAHLLALPPISRCVEDARPFRSYFPLGAPDRD</sequence>
<dbReference type="InterPro" id="IPR004046">
    <property type="entry name" value="GST_C"/>
</dbReference>
<accession>A0A2W5NKB5</accession>
<name>A0A2W5NKB5_9SPHN</name>
<dbReference type="GO" id="GO:0016740">
    <property type="term" value="F:transferase activity"/>
    <property type="evidence" value="ECO:0007669"/>
    <property type="project" value="UniProtKB-KW"/>
</dbReference>
<evidence type="ECO:0000313" key="4">
    <source>
        <dbReference type="Proteomes" id="UP000249082"/>
    </source>
</evidence>
<dbReference type="Pfam" id="PF00043">
    <property type="entry name" value="GST_C"/>
    <property type="match status" value="1"/>
</dbReference>
<reference evidence="3 4" key="1">
    <citation type="submission" date="2017-08" db="EMBL/GenBank/DDBJ databases">
        <title>Infants hospitalized years apart are colonized by the same room-sourced microbial strains.</title>
        <authorList>
            <person name="Brooks B."/>
            <person name="Olm M.R."/>
            <person name="Firek B.A."/>
            <person name="Baker R."/>
            <person name="Thomas B.C."/>
            <person name="Morowitz M.J."/>
            <person name="Banfield J.F."/>
        </authorList>
    </citation>
    <scope>NUCLEOTIDE SEQUENCE [LARGE SCALE GENOMIC DNA]</scope>
    <source>
        <strain evidence="3">S2_005_002_R2_33</strain>
    </source>
</reference>
<dbReference type="InterPro" id="IPR036282">
    <property type="entry name" value="Glutathione-S-Trfase_C_sf"/>
</dbReference>
<dbReference type="PROSITE" id="PS50405">
    <property type="entry name" value="GST_CTER"/>
    <property type="match status" value="1"/>
</dbReference>
<dbReference type="Gene3D" id="1.20.1050.10">
    <property type="match status" value="1"/>
</dbReference>
<dbReference type="InterPro" id="IPR050983">
    <property type="entry name" value="GST_Omega/HSP26"/>
</dbReference>
<organism evidence="3 4">
    <name type="scientific">Novosphingobium pentaromativorans</name>
    <dbReference type="NCBI Taxonomy" id="205844"/>
    <lineage>
        <taxon>Bacteria</taxon>
        <taxon>Pseudomonadati</taxon>
        <taxon>Pseudomonadota</taxon>
        <taxon>Alphaproteobacteria</taxon>
        <taxon>Sphingomonadales</taxon>
        <taxon>Sphingomonadaceae</taxon>
        <taxon>Novosphingobium</taxon>
    </lineage>
</organism>
<protein>
    <submittedName>
        <fullName evidence="3">Glutathione S-transferase family protein</fullName>
    </submittedName>
</protein>
<dbReference type="GO" id="GO:0005737">
    <property type="term" value="C:cytoplasm"/>
    <property type="evidence" value="ECO:0007669"/>
    <property type="project" value="TreeGrafter"/>
</dbReference>
<dbReference type="InterPro" id="IPR010987">
    <property type="entry name" value="Glutathione-S-Trfase_C-like"/>
</dbReference>
<feature type="domain" description="GST N-terminal" evidence="1">
    <location>
        <begin position="5"/>
        <end position="85"/>
    </location>
</feature>
<dbReference type="SUPFAM" id="SSF47616">
    <property type="entry name" value="GST C-terminal domain-like"/>
    <property type="match status" value="1"/>
</dbReference>
<dbReference type="AlphaFoldDB" id="A0A2W5NKB5"/>
<dbReference type="Pfam" id="PF13417">
    <property type="entry name" value="GST_N_3"/>
    <property type="match status" value="1"/>
</dbReference>
<proteinExistence type="predicted"/>
<evidence type="ECO:0000313" key="3">
    <source>
        <dbReference type="EMBL" id="PZQ53826.1"/>
    </source>
</evidence>
<dbReference type="InterPro" id="IPR004045">
    <property type="entry name" value="Glutathione_S-Trfase_N"/>
</dbReference>
<dbReference type="Proteomes" id="UP000249082">
    <property type="component" value="Unassembled WGS sequence"/>
</dbReference>
<comment type="caution">
    <text evidence="3">The sequence shown here is derived from an EMBL/GenBank/DDBJ whole genome shotgun (WGS) entry which is preliminary data.</text>
</comment>
<feature type="domain" description="GST C-terminal" evidence="2">
    <location>
        <begin position="91"/>
        <end position="215"/>
    </location>
</feature>
<dbReference type="SUPFAM" id="SSF52833">
    <property type="entry name" value="Thioredoxin-like"/>
    <property type="match status" value="1"/>
</dbReference>
<dbReference type="PROSITE" id="PS50404">
    <property type="entry name" value="GST_NTER"/>
    <property type="match status" value="1"/>
</dbReference>
<dbReference type="CDD" id="cd00570">
    <property type="entry name" value="GST_N_family"/>
    <property type="match status" value="1"/>
</dbReference>
<keyword evidence="3" id="KW-0808">Transferase</keyword>
<evidence type="ECO:0000259" key="2">
    <source>
        <dbReference type="PROSITE" id="PS50405"/>
    </source>
</evidence>
<dbReference type="EMBL" id="QFPX01000012">
    <property type="protein sequence ID" value="PZQ53826.1"/>
    <property type="molecule type" value="Genomic_DNA"/>
</dbReference>
<dbReference type="CDD" id="cd00299">
    <property type="entry name" value="GST_C_family"/>
    <property type="match status" value="1"/>
</dbReference>
<evidence type="ECO:0000259" key="1">
    <source>
        <dbReference type="PROSITE" id="PS50404"/>
    </source>
</evidence>
<dbReference type="Gene3D" id="3.40.30.10">
    <property type="entry name" value="Glutaredoxin"/>
    <property type="match status" value="1"/>
</dbReference>
<gene>
    <name evidence="3" type="ORF">DI555_15240</name>
</gene>
<dbReference type="InterPro" id="IPR036249">
    <property type="entry name" value="Thioredoxin-like_sf"/>
</dbReference>
<dbReference type="PANTHER" id="PTHR43968">
    <property type="match status" value="1"/>
</dbReference>